<evidence type="ECO:0000256" key="2">
    <source>
        <dbReference type="SAM" id="SignalP"/>
    </source>
</evidence>
<evidence type="ECO:0000313" key="4">
    <source>
        <dbReference type="Proteomes" id="UP001301653"/>
    </source>
</evidence>
<feature type="region of interest" description="Disordered" evidence="1">
    <location>
        <begin position="162"/>
        <end position="230"/>
    </location>
</feature>
<proteinExistence type="predicted"/>
<keyword evidence="4" id="KW-1185">Reference proteome</keyword>
<feature type="signal peptide" evidence="2">
    <location>
        <begin position="1"/>
        <end position="20"/>
    </location>
</feature>
<sequence length="274" mass="29465">MYRFCASLLSVLALSGFSYGPVPPPADGPVAVSIIDRDGEGDLDQYPHRGQRWVAGSPGHRYSVQLRNRTGERVLVVLSVDGVNAISGQTASPDQSGYVLEPWQSSEITGWRKSNAEVAQFVFTDHGDSYASRTGRPANVGVVGIAVFEEARARVYDDYRPMPAPRPMPRGMASEARADKAAAAEASAAMPSARSPSANRQQLGTGHGAREWSQSSLTHFERASRTPVQVSQIRYDARSRLVAMGVLPRYRGGNAATPQAFPGGFVPDPPARGR</sequence>
<dbReference type="EMBL" id="JAYFUH010000101">
    <property type="protein sequence ID" value="MEA5667653.1"/>
    <property type="molecule type" value="Genomic_DNA"/>
</dbReference>
<feature type="chain" id="PRO_5047102131" description="Secreted protein" evidence="2">
    <location>
        <begin position="21"/>
        <end position="274"/>
    </location>
</feature>
<feature type="region of interest" description="Disordered" evidence="1">
    <location>
        <begin position="252"/>
        <end position="274"/>
    </location>
</feature>
<reference evidence="3 4" key="1">
    <citation type="submission" date="2023-12" db="EMBL/GenBank/DDBJ databases">
        <title>Stenotrophomonas guangdongensis sp. nov., isolated from wilted pepper plants (Capsicum annuum).</title>
        <authorList>
            <person name="Qiu M."/>
            <person name="Li Y."/>
            <person name="Liu Q."/>
            <person name="Zhang X."/>
            <person name="Huang Y."/>
            <person name="Guo R."/>
            <person name="Hu M."/>
            <person name="Zhou J."/>
            <person name="Zhou X."/>
        </authorList>
    </citation>
    <scope>NUCLEOTIDE SEQUENCE [LARGE SCALE GENOMIC DNA]</scope>
    <source>
        <strain evidence="3 4">MH1</strain>
    </source>
</reference>
<dbReference type="Proteomes" id="UP001301653">
    <property type="component" value="Unassembled WGS sequence"/>
</dbReference>
<dbReference type="RefSeq" id="WP_323438578.1">
    <property type="nucleotide sequence ID" value="NZ_JAYFUH010000101.1"/>
</dbReference>
<evidence type="ECO:0000313" key="3">
    <source>
        <dbReference type="EMBL" id="MEA5667653.1"/>
    </source>
</evidence>
<gene>
    <name evidence="3" type="ORF">VA603_08940</name>
</gene>
<feature type="compositionally biased region" description="Low complexity" evidence="1">
    <location>
        <begin position="183"/>
        <end position="198"/>
    </location>
</feature>
<evidence type="ECO:0008006" key="5">
    <source>
        <dbReference type="Google" id="ProtNLM"/>
    </source>
</evidence>
<evidence type="ECO:0000256" key="1">
    <source>
        <dbReference type="SAM" id="MobiDB-lite"/>
    </source>
</evidence>
<accession>A0ABU5V2R6</accession>
<protein>
    <recommendedName>
        <fullName evidence="5">Secreted protein</fullName>
    </recommendedName>
</protein>
<comment type="caution">
    <text evidence="3">The sequence shown here is derived from an EMBL/GenBank/DDBJ whole genome shotgun (WGS) entry which is preliminary data.</text>
</comment>
<name>A0ABU5V2R6_9GAMM</name>
<organism evidence="3 4">
    <name type="scientific">Stenotrophomonas capsici</name>
    <dbReference type="NCBI Taxonomy" id="3110230"/>
    <lineage>
        <taxon>Bacteria</taxon>
        <taxon>Pseudomonadati</taxon>
        <taxon>Pseudomonadota</taxon>
        <taxon>Gammaproteobacteria</taxon>
        <taxon>Lysobacterales</taxon>
        <taxon>Lysobacteraceae</taxon>
        <taxon>Stenotrophomonas</taxon>
    </lineage>
</organism>
<keyword evidence="2" id="KW-0732">Signal</keyword>